<protein>
    <recommendedName>
        <fullName evidence="1">PilZ domain-containing protein</fullName>
    </recommendedName>
</protein>
<dbReference type="AlphaFoldDB" id="A0A2G9X280"/>
<proteinExistence type="predicted"/>
<dbReference type="OrthoDB" id="7864450at2"/>
<evidence type="ECO:0000259" key="1">
    <source>
        <dbReference type="Pfam" id="PF07238"/>
    </source>
</evidence>
<dbReference type="Proteomes" id="UP000231070">
    <property type="component" value="Unassembled WGS sequence"/>
</dbReference>
<dbReference type="InterPro" id="IPR009875">
    <property type="entry name" value="PilZ_domain"/>
</dbReference>
<reference evidence="2 3" key="1">
    <citation type="submission" date="2017-08" db="EMBL/GenBank/DDBJ databases">
        <title>Pleomorphomonas carboxidotrophicus sp. nov., a new mesophilic hydrogenogenic carboxidotroph.</title>
        <authorList>
            <person name="Esquivel-Elizondo S."/>
            <person name="Krajmalnik-Brown R."/>
            <person name="Maldonado J."/>
        </authorList>
    </citation>
    <scope>NUCLEOTIDE SEQUENCE [LARGE SCALE GENOMIC DNA]</scope>
    <source>
        <strain evidence="2 3">SVCO-16</strain>
    </source>
</reference>
<comment type="caution">
    <text evidence="2">The sequence shown here is derived from an EMBL/GenBank/DDBJ whole genome shotgun (WGS) entry which is preliminary data.</text>
</comment>
<organism evidence="2 3">
    <name type="scientific">Pleomorphomonas carboxyditropha</name>
    <dbReference type="NCBI Taxonomy" id="2023338"/>
    <lineage>
        <taxon>Bacteria</taxon>
        <taxon>Pseudomonadati</taxon>
        <taxon>Pseudomonadota</taxon>
        <taxon>Alphaproteobacteria</taxon>
        <taxon>Hyphomicrobiales</taxon>
        <taxon>Pleomorphomonadaceae</taxon>
        <taxon>Pleomorphomonas</taxon>
    </lineage>
</organism>
<evidence type="ECO:0000313" key="3">
    <source>
        <dbReference type="Proteomes" id="UP000231070"/>
    </source>
</evidence>
<evidence type="ECO:0000313" key="2">
    <source>
        <dbReference type="EMBL" id="PIP01025.1"/>
    </source>
</evidence>
<gene>
    <name evidence="2" type="ORF">CJ014_02750</name>
</gene>
<sequence>MAELIARLRNPNVRVGEQRGADRLNCHWPALVQSEPRDVACVVENISHTGCRVRTAGTLFAPGDTVIVRIPSQKMVLDGVIAWARSEEAGIQFSFGEESHNLTV</sequence>
<dbReference type="EMBL" id="NQVN01000001">
    <property type="protein sequence ID" value="PIP01025.1"/>
    <property type="molecule type" value="Genomic_DNA"/>
</dbReference>
<dbReference type="SUPFAM" id="SSF141371">
    <property type="entry name" value="PilZ domain-like"/>
    <property type="match status" value="1"/>
</dbReference>
<feature type="domain" description="PilZ" evidence="1">
    <location>
        <begin position="17"/>
        <end position="96"/>
    </location>
</feature>
<dbReference type="GO" id="GO:0035438">
    <property type="term" value="F:cyclic-di-GMP binding"/>
    <property type="evidence" value="ECO:0007669"/>
    <property type="project" value="InterPro"/>
</dbReference>
<dbReference type="Pfam" id="PF07238">
    <property type="entry name" value="PilZ"/>
    <property type="match status" value="1"/>
</dbReference>
<dbReference type="RefSeq" id="WP_100078962.1">
    <property type="nucleotide sequence ID" value="NZ_NQVN01000001.1"/>
</dbReference>
<keyword evidence="3" id="KW-1185">Reference proteome</keyword>
<accession>A0A2G9X280</accession>
<dbReference type="Gene3D" id="2.40.10.220">
    <property type="entry name" value="predicted glycosyltransferase like domains"/>
    <property type="match status" value="1"/>
</dbReference>
<name>A0A2G9X280_9HYPH</name>